<dbReference type="EMBL" id="QJKB01000012">
    <property type="protein sequence ID" value="PXX38516.1"/>
    <property type="molecule type" value="Genomic_DNA"/>
</dbReference>
<evidence type="ECO:0000313" key="2">
    <source>
        <dbReference type="Proteomes" id="UP000247792"/>
    </source>
</evidence>
<name>A0A318IQX9_9BURK</name>
<dbReference type="AlphaFoldDB" id="A0A318IQX9"/>
<dbReference type="RefSeq" id="WP_110257672.1">
    <property type="nucleotide sequence ID" value="NZ_QJKB01000012.1"/>
</dbReference>
<dbReference type="Proteomes" id="UP000247792">
    <property type="component" value="Unassembled WGS sequence"/>
</dbReference>
<gene>
    <name evidence="1" type="ORF">DFR42_11228</name>
</gene>
<sequence>MSTHIYHAIEIQVPVQQAFDYACAPSHWPDWHPSSLKLYTNNAGIASIGTGFEEDVQAGGRTGHLVWTVTEFVNAQRWTGQAKVDNGASLTVSYHFSATANGGTLFERHLHYDLPNLALKVLNFLVLRRRITAESALSLQRLQTVLQGGSLGDFAGDKSLAASH</sequence>
<dbReference type="OrthoDB" id="5965958at2"/>
<dbReference type="InterPro" id="IPR023393">
    <property type="entry name" value="START-like_dom_sf"/>
</dbReference>
<reference evidence="1 2" key="1">
    <citation type="submission" date="2018-05" db="EMBL/GenBank/DDBJ databases">
        <title>Genomic Encyclopedia of Type Strains, Phase IV (KMG-IV): sequencing the most valuable type-strain genomes for metagenomic binning, comparative biology and taxonomic classification.</title>
        <authorList>
            <person name="Goeker M."/>
        </authorList>
    </citation>
    <scope>NUCLEOTIDE SEQUENCE [LARGE SCALE GENOMIC DNA]</scope>
    <source>
        <strain evidence="1 2">DSM 19792</strain>
    </source>
</reference>
<keyword evidence="2" id="KW-1185">Reference proteome</keyword>
<dbReference type="SUPFAM" id="SSF55961">
    <property type="entry name" value="Bet v1-like"/>
    <property type="match status" value="1"/>
</dbReference>
<evidence type="ECO:0000313" key="1">
    <source>
        <dbReference type="EMBL" id="PXX38516.1"/>
    </source>
</evidence>
<dbReference type="Pfam" id="PF10604">
    <property type="entry name" value="Polyketide_cyc2"/>
    <property type="match status" value="1"/>
</dbReference>
<dbReference type="Gene3D" id="3.30.530.20">
    <property type="match status" value="1"/>
</dbReference>
<organism evidence="1 2">
    <name type="scientific">Undibacterium pigrum</name>
    <dbReference type="NCBI Taxonomy" id="401470"/>
    <lineage>
        <taxon>Bacteria</taxon>
        <taxon>Pseudomonadati</taxon>
        <taxon>Pseudomonadota</taxon>
        <taxon>Betaproteobacteria</taxon>
        <taxon>Burkholderiales</taxon>
        <taxon>Oxalobacteraceae</taxon>
        <taxon>Undibacterium</taxon>
    </lineage>
</organism>
<accession>A0A318IQX9</accession>
<comment type="caution">
    <text evidence="1">The sequence shown here is derived from an EMBL/GenBank/DDBJ whole genome shotgun (WGS) entry which is preliminary data.</text>
</comment>
<proteinExistence type="predicted"/>
<dbReference type="InterPro" id="IPR019587">
    <property type="entry name" value="Polyketide_cyclase/dehydratase"/>
</dbReference>
<protein>
    <submittedName>
        <fullName evidence="1">Polyketide cyclase/dehydrase/lipid transport protein</fullName>
    </submittedName>
</protein>
<dbReference type="CDD" id="cd07812">
    <property type="entry name" value="SRPBCC"/>
    <property type="match status" value="1"/>
</dbReference>